<dbReference type="InterPro" id="IPR014825">
    <property type="entry name" value="DNA_alkylation"/>
</dbReference>
<reference evidence="1" key="1">
    <citation type="submission" date="2020-11" db="EMBL/GenBank/DDBJ databases">
        <title>Nocardioides cynanchi sp. nov., isolated from soil of rhizosphere of Cynanchum wilfordii.</title>
        <authorList>
            <person name="Lee J.-S."/>
            <person name="Suh M.K."/>
            <person name="Kim J.-S."/>
        </authorList>
    </citation>
    <scope>NUCLEOTIDE SEQUENCE</scope>
    <source>
        <strain evidence="1">KCTC 19276</strain>
    </source>
</reference>
<dbReference type="Proteomes" id="UP000660668">
    <property type="component" value="Unassembled WGS sequence"/>
</dbReference>
<evidence type="ECO:0000313" key="2">
    <source>
        <dbReference type="Proteomes" id="UP000660668"/>
    </source>
</evidence>
<dbReference type="SUPFAM" id="SSF48371">
    <property type="entry name" value="ARM repeat"/>
    <property type="match status" value="1"/>
</dbReference>
<dbReference type="Pfam" id="PF08713">
    <property type="entry name" value="DNA_alkylation"/>
    <property type="match status" value="1"/>
</dbReference>
<comment type="caution">
    <text evidence="1">The sequence shown here is derived from an EMBL/GenBank/DDBJ whole genome shotgun (WGS) entry which is preliminary data.</text>
</comment>
<dbReference type="RefSeq" id="WP_194695038.1">
    <property type="nucleotide sequence ID" value="NZ_JADKPO010000003.1"/>
</dbReference>
<evidence type="ECO:0000313" key="1">
    <source>
        <dbReference type="EMBL" id="MBF4766895.1"/>
    </source>
</evidence>
<keyword evidence="2" id="KW-1185">Reference proteome</keyword>
<accession>A0A930VLF0</accession>
<dbReference type="Gene3D" id="1.25.10.90">
    <property type="match status" value="1"/>
</dbReference>
<sequence>MAEQSLVSTVRAALREAGDPDIAAGQQAYMKSSMPYYGLPAPVLKRVLRPILTEHAPQDRETWEATVRELWDDATHREERYAATALARHRAARPWQDPESLGLYRHLVVTGAWWDHVDEIASHLVGDVLAGHRAEVTPVMRAWARDDDLWVRRTAVLSQVRHRGDTDTDLLHDVVAANLDDTSFWLRKAIGWALRDYSRSDPEWVRSEVDRLGPRLSGLSRREAIRRLPASASA</sequence>
<dbReference type="CDD" id="cd07064">
    <property type="entry name" value="AlkD_like_1"/>
    <property type="match status" value="1"/>
</dbReference>
<name>A0A930VLF0_9ACTN</name>
<gene>
    <name evidence="1" type="ORF">ISU10_03820</name>
</gene>
<proteinExistence type="predicted"/>
<protein>
    <submittedName>
        <fullName evidence="1">DNA alkylation repair protein</fullName>
    </submittedName>
</protein>
<dbReference type="PANTHER" id="PTHR34070">
    <property type="entry name" value="ARMADILLO-TYPE FOLD"/>
    <property type="match status" value="1"/>
</dbReference>
<dbReference type="EMBL" id="JADKPO010000003">
    <property type="protein sequence ID" value="MBF4766895.1"/>
    <property type="molecule type" value="Genomic_DNA"/>
</dbReference>
<organism evidence="1 2">
    <name type="scientific">Nocardioides agariphilus</name>
    <dbReference type="NCBI Taxonomy" id="433664"/>
    <lineage>
        <taxon>Bacteria</taxon>
        <taxon>Bacillati</taxon>
        <taxon>Actinomycetota</taxon>
        <taxon>Actinomycetes</taxon>
        <taxon>Propionibacteriales</taxon>
        <taxon>Nocardioidaceae</taxon>
        <taxon>Nocardioides</taxon>
    </lineage>
</organism>
<dbReference type="AlphaFoldDB" id="A0A930VLF0"/>
<dbReference type="InterPro" id="IPR016024">
    <property type="entry name" value="ARM-type_fold"/>
</dbReference>
<dbReference type="PANTHER" id="PTHR34070:SF1">
    <property type="entry name" value="DNA ALKYLATION REPAIR PROTEIN"/>
    <property type="match status" value="1"/>
</dbReference>